<accession>A0ABW5CFK3</accession>
<gene>
    <name evidence="1" type="ORF">ACFSNB_13120</name>
</gene>
<sequence>MTDAVVDFSGERLVRLAPERPVALEPADRDYILAALSALGAAFPGQVAPPPPLGALPARAVMRLLVDLRRLRPVEPTPEQRSALGALAGAISLFHNACAFALARERAAGPRRD</sequence>
<dbReference type="EMBL" id="JBHUIY010000027">
    <property type="protein sequence ID" value="MFD2234748.1"/>
    <property type="molecule type" value="Genomic_DNA"/>
</dbReference>
<comment type="caution">
    <text evidence="1">The sequence shown here is derived from an EMBL/GenBank/DDBJ whole genome shotgun (WGS) entry which is preliminary data.</text>
</comment>
<name>A0ABW5CFK3_9PROT</name>
<dbReference type="RefSeq" id="WP_377317273.1">
    <property type="nucleotide sequence ID" value="NZ_JBHUIY010000027.1"/>
</dbReference>
<keyword evidence="2" id="KW-1185">Reference proteome</keyword>
<proteinExistence type="predicted"/>
<evidence type="ECO:0000313" key="2">
    <source>
        <dbReference type="Proteomes" id="UP001597296"/>
    </source>
</evidence>
<dbReference type="Proteomes" id="UP001597296">
    <property type="component" value="Unassembled WGS sequence"/>
</dbReference>
<reference evidence="2" key="1">
    <citation type="journal article" date="2019" name="Int. J. Syst. Evol. Microbiol.">
        <title>The Global Catalogue of Microorganisms (GCM) 10K type strain sequencing project: providing services to taxonomists for standard genome sequencing and annotation.</title>
        <authorList>
            <consortium name="The Broad Institute Genomics Platform"/>
            <consortium name="The Broad Institute Genome Sequencing Center for Infectious Disease"/>
            <person name="Wu L."/>
            <person name="Ma J."/>
        </authorList>
    </citation>
    <scope>NUCLEOTIDE SEQUENCE [LARGE SCALE GENOMIC DNA]</scope>
    <source>
        <strain evidence="2">KCTC 15012</strain>
    </source>
</reference>
<protein>
    <submittedName>
        <fullName evidence="1">Uncharacterized protein</fullName>
    </submittedName>
</protein>
<evidence type="ECO:0000313" key="1">
    <source>
        <dbReference type="EMBL" id="MFD2234748.1"/>
    </source>
</evidence>
<organism evidence="1 2">
    <name type="scientific">Phaeospirillum tilakii</name>
    <dbReference type="NCBI Taxonomy" id="741673"/>
    <lineage>
        <taxon>Bacteria</taxon>
        <taxon>Pseudomonadati</taxon>
        <taxon>Pseudomonadota</taxon>
        <taxon>Alphaproteobacteria</taxon>
        <taxon>Rhodospirillales</taxon>
        <taxon>Rhodospirillaceae</taxon>
        <taxon>Phaeospirillum</taxon>
    </lineage>
</organism>